<feature type="domain" description="L,D-TPase catalytic" evidence="10">
    <location>
        <begin position="78"/>
        <end position="212"/>
    </location>
</feature>
<dbReference type="InterPro" id="IPR038063">
    <property type="entry name" value="Transpep_catalytic_dom"/>
</dbReference>
<evidence type="ECO:0000256" key="8">
    <source>
        <dbReference type="ARBA" id="ARBA00023316"/>
    </source>
</evidence>
<dbReference type="GO" id="GO:0005576">
    <property type="term" value="C:extracellular region"/>
    <property type="evidence" value="ECO:0007669"/>
    <property type="project" value="TreeGrafter"/>
</dbReference>
<comment type="caution">
    <text evidence="11">The sequence shown here is derived from an EMBL/GenBank/DDBJ whole genome shotgun (WGS) entry which is preliminary data.</text>
</comment>
<dbReference type="GO" id="GO:0071555">
    <property type="term" value="P:cell wall organization"/>
    <property type="evidence" value="ECO:0007669"/>
    <property type="project" value="UniProtKB-KW"/>
</dbReference>
<gene>
    <name evidence="11" type="ORF">S12H4_40639</name>
</gene>
<dbReference type="GO" id="GO:0016757">
    <property type="term" value="F:glycosyltransferase activity"/>
    <property type="evidence" value="ECO:0007669"/>
    <property type="project" value="UniProtKB-KW"/>
</dbReference>
<dbReference type="SUPFAM" id="SSF54106">
    <property type="entry name" value="LysM domain"/>
    <property type="match status" value="1"/>
</dbReference>
<dbReference type="InterPro" id="IPR050979">
    <property type="entry name" value="LD-transpeptidase"/>
</dbReference>
<dbReference type="InterPro" id="IPR018392">
    <property type="entry name" value="LysM"/>
</dbReference>
<dbReference type="GO" id="GO:0008360">
    <property type="term" value="P:regulation of cell shape"/>
    <property type="evidence" value="ECO:0007669"/>
    <property type="project" value="UniProtKB-KW"/>
</dbReference>
<keyword evidence="7" id="KW-0573">Peptidoglycan synthesis</keyword>
<dbReference type="GO" id="GO:0018104">
    <property type="term" value="P:peptidoglycan-protein cross-linking"/>
    <property type="evidence" value="ECO:0007669"/>
    <property type="project" value="TreeGrafter"/>
</dbReference>
<dbReference type="SUPFAM" id="SSF141523">
    <property type="entry name" value="L,D-transpeptidase catalytic domain-like"/>
    <property type="match status" value="1"/>
</dbReference>
<protein>
    <submittedName>
        <fullName evidence="11">Uncharacterized protein</fullName>
    </submittedName>
</protein>
<keyword evidence="5" id="KW-0378">Hydrolase</keyword>
<dbReference type="PANTHER" id="PTHR30582:SF24">
    <property type="entry name" value="L,D-TRANSPEPTIDASE ERFK_SRFK-RELATED"/>
    <property type="match status" value="1"/>
</dbReference>
<accession>X1SP17</accession>
<dbReference type="Pfam" id="PF01476">
    <property type="entry name" value="LysM"/>
    <property type="match status" value="1"/>
</dbReference>
<name>X1SP17_9ZZZZ</name>
<dbReference type="PANTHER" id="PTHR30582">
    <property type="entry name" value="L,D-TRANSPEPTIDASE"/>
    <property type="match status" value="1"/>
</dbReference>
<evidence type="ECO:0000259" key="9">
    <source>
        <dbReference type="PROSITE" id="PS51782"/>
    </source>
</evidence>
<dbReference type="GO" id="GO:0071972">
    <property type="term" value="F:peptidoglycan L,D-transpeptidase activity"/>
    <property type="evidence" value="ECO:0007669"/>
    <property type="project" value="TreeGrafter"/>
</dbReference>
<evidence type="ECO:0000256" key="2">
    <source>
        <dbReference type="ARBA" id="ARBA00005992"/>
    </source>
</evidence>
<dbReference type="UniPathway" id="UPA00219"/>
<feature type="domain" description="LysM" evidence="9">
    <location>
        <begin position="29"/>
        <end position="73"/>
    </location>
</feature>
<dbReference type="Gene3D" id="3.10.350.10">
    <property type="entry name" value="LysM domain"/>
    <property type="match status" value="1"/>
</dbReference>
<sequence>RTFVKDQLSELADKWLFSREIFPDDKLCRSLQVKPGDQLRVIGKQFKVPYEALMEINNIRQPQNLRAGEVIKVINGPFHAKVYRSTFTMDLYLQETFVRSFRVGLGKPGSETPTGLWRVKIGGKLIKPVWTNPLDGKTYYPEDPDYPLGSRWIGLEGLEGAAKGRTGFAIHGTKAPEQIGTADSQGCIRLHNGNAILLYNLFEEGLSTVEVAE</sequence>
<feature type="non-terminal residue" evidence="11">
    <location>
        <position position="1"/>
    </location>
</feature>
<evidence type="ECO:0000256" key="5">
    <source>
        <dbReference type="ARBA" id="ARBA00022801"/>
    </source>
</evidence>
<dbReference type="PROSITE" id="PS52029">
    <property type="entry name" value="LD_TPASE"/>
    <property type="match status" value="1"/>
</dbReference>
<comment type="pathway">
    <text evidence="1">Cell wall biogenesis; peptidoglycan biosynthesis.</text>
</comment>
<evidence type="ECO:0000313" key="11">
    <source>
        <dbReference type="EMBL" id="GAI94683.1"/>
    </source>
</evidence>
<keyword evidence="4" id="KW-0808">Transferase</keyword>
<evidence type="ECO:0000256" key="6">
    <source>
        <dbReference type="ARBA" id="ARBA00022960"/>
    </source>
</evidence>
<dbReference type="Gene3D" id="2.40.440.10">
    <property type="entry name" value="L,D-transpeptidase catalytic domain-like"/>
    <property type="match status" value="1"/>
</dbReference>
<keyword evidence="6" id="KW-0133">Cell shape</keyword>
<keyword evidence="8" id="KW-0961">Cell wall biogenesis/degradation</keyword>
<evidence type="ECO:0000259" key="10">
    <source>
        <dbReference type="PROSITE" id="PS52029"/>
    </source>
</evidence>
<evidence type="ECO:0000256" key="4">
    <source>
        <dbReference type="ARBA" id="ARBA00022679"/>
    </source>
</evidence>
<dbReference type="Pfam" id="PF03734">
    <property type="entry name" value="YkuD"/>
    <property type="match status" value="1"/>
</dbReference>
<dbReference type="InterPro" id="IPR036779">
    <property type="entry name" value="LysM_dom_sf"/>
</dbReference>
<dbReference type="InterPro" id="IPR005490">
    <property type="entry name" value="LD_TPept_cat_dom"/>
</dbReference>
<organism evidence="11">
    <name type="scientific">marine sediment metagenome</name>
    <dbReference type="NCBI Taxonomy" id="412755"/>
    <lineage>
        <taxon>unclassified sequences</taxon>
        <taxon>metagenomes</taxon>
        <taxon>ecological metagenomes</taxon>
    </lineage>
</organism>
<dbReference type="CDD" id="cd00118">
    <property type="entry name" value="LysM"/>
    <property type="match status" value="1"/>
</dbReference>
<reference evidence="11" key="1">
    <citation type="journal article" date="2014" name="Front. Microbiol.">
        <title>High frequency of phylogenetically diverse reductive dehalogenase-homologous genes in deep subseafloor sedimentary metagenomes.</title>
        <authorList>
            <person name="Kawai M."/>
            <person name="Futagami T."/>
            <person name="Toyoda A."/>
            <person name="Takaki Y."/>
            <person name="Nishi S."/>
            <person name="Hori S."/>
            <person name="Arai W."/>
            <person name="Tsubouchi T."/>
            <person name="Morono Y."/>
            <person name="Uchiyama I."/>
            <person name="Ito T."/>
            <person name="Fujiyama A."/>
            <person name="Inagaki F."/>
            <person name="Takami H."/>
        </authorList>
    </citation>
    <scope>NUCLEOTIDE SEQUENCE</scope>
    <source>
        <strain evidence="11">Expedition CK06-06</strain>
    </source>
</reference>
<evidence type="ECO:0000256" key="3">
    <source>
        <dbReference type="ARBA" id="ARBA00022676"/>
    </source>
</evidence>
<comment type="similarity">
    <text evidence="2">Belongs to the YkuD family.</text>
</comment>
<evidence type="ECO:0000256" key="1">
    <source>
        <dbReference type="ARBA" id="ARBA00004752"/>
    </source>
</evidence>
<dbReference type="EMBL" id="BARW01024680">
    <property type="protein sequence ID" value="GAI94683.1"/>
    <property type="molecule type" value="Genomic_DNA"/>
</dbReference>
<dbReference type="CDD" id="cd16913">
    <property type="entry name" value="YkuD_like"/>
    <property type="match status" value="1"/>
</dbReference>
<dbReference type="AlphaFoldDB" id="X1SP17"/>
<evidence type="ECO:0000256" key="7">
    <source>
        <dbReference type="ARBA" id="ARBA00022984"/>
    </source>
</evidence>
<proteinExistence type="inferred from homology"/>
<dbReference type="PROSITE" id="PS51782">
    <property type="entry name" value="LYSM"/>
    <property type="match status" value="1"/>
</dbReference>
<keyword evidence="3" id="KW-0328">Glycosyltransferase</keyword>